<dbReference type="InterPro" id="IPR011010">
    <property type="entry name" value="DNA_brk_join_enz"/>
</dbReference>
<dbReference type="RefSeq" id="WP_379232607.1">
    <property type="nucleotide sequence ID" value="NZ_JBHSTE010000002.1"/>
</dbReference>
<keyword evidence="3 10" id="KW-0963">Cytoplasm</keyword>
<evidence type="ECO:0000256" key="3">
    <source>
        <dbReference type="ARBA" id="ARBA00022490"/>
    </source>
</evidence>
<comment type="caution">
    <text evidence="10">Lacks conserved residue(s) required for the propagation of feature annotation.</text>
</comment>
<dbReference type="EMBL" id="JBHSTE010000002">
    <property type="protein sequence ID" value="MFC6332345.1"/>
    <property type="molecule type" value="Genomic_DNA"/>
</dbReference>
<reference evidence="14" key="1">
    <citation type="journal article" date="2019" name="Int. J. Syst. Evol. Microbiol.">
        <title>The Global Catalogue of Microorganisms (GCM) 10K type strain sequencing project: providing services to taxonomists for standard genome sequencing and annotation.</title>
        <authorList>
            <consortium name="The Broad Institute Genomics Platform"/>
            <consortium name="The Broad Institute Genome Sequencing Center for Infectious Disease"/>
            <person name="Wu L."/>
            <person name="Ma J."/>
        </authorList>
    </citation>
    <scope>NUCLEOTIDE SEQUENCE [LARGE SCALE GENOMIC DNA]</scope>
    <source>
        <strain evidence="14">PCU 280</strain>
    </source>
</reference>
<keyword evidence="7 10" id="KW-0238">DNA-binding</keyword>
<keyword evidence="9 10" id="KW-0131">Cell cycle</keyword>
<keyword evidence="5 10" id="KW-0159">Chromosome partition</keyword>
<dbReference type="HAMAP" id="MF_01808">
    <property type="entry name" value="Recomb_XerC_XerD"/>
    <property type="match status" value="1"/>
</dbReference>
<keyword evidence="6 10" id="KW-0229">DNA integration</keyword>
<name>A0ABW1V4P6_9BACL</name>
<evidence type="ECO:0000256" key="2">
    <source>
        <dbReference type="ARBA" id="ARBA00010450"/>
    </source>
</evidence>
<dbReference type="InterPro" id="IPR004107">
    <property type="entry name" value="Integrase_SAM-like_N"/>
</dbReference>
<dbReference type="Gene3D" id="1.10.443.10">
    <property type="entry name" value="Intergrase catalytic core"/>
    <property type="match status" value="1"/>
</dbReference>
<feature type="active site" description="O-(3'-phospho-DNA)-tyrosine intermediate" evidence="10">
    <location>
        <position position="277"/>
    </location>
</feature>
<dbReference type="Pfam" id="PF00589">
    <property type="entry name" value="Phage_integrase"/>
    <property type="match status" value="1"/>
</dbReference>
<dbReference type="InterPro" id="IPR023009">
    <property type="entry name" value="Tyrosine_recombinase_XerC/XerD"/>
</dbReference>
<dbReference type="SUPFAM" id="SSF56349">
    <property type="entry name" value="DNA breaking-rejoining enzymes"/>
    <property type="match status" value="1"/>
</dbReference>
<evidence type="ECO:0000256" key="5">
    <source>
        <dbReference type="ARBA" id="ARBA00022829"/>
    </source>
</evidence>
<evidence type="ECO:0000259" key="11">
    <source>
        <dbReference type="PROSITE" id="PS51898"/>
    </source>
</evidence>
<gene>
    <name evidence="13" type="primary">xerD</name>
    <name evidence="10" type="synonym">xerC</name>
    <name evidence="13" type="ORF">ACFP56_06885</name>
</gene>
<evidence type="ECO:0000256" key="1">
    <source>
        <dbReference type="ARBA" id="ARBA00004496"/>
    </source>
</evidence>
<feature type="active site" evidence="10">
    <location>
        <position position="268"/>
    </location>
</feature>
<dbReference type="PROSITE" id="PS51900">
    <property type="entry name" value="CB"/>
    <property type="match status" value="1"/>
</dbReference>
<dbReference type="InterPro" id="IPR010998">
    <property type="entry name" value="Integrase_recombinase_N"/>
</dbReference>
<organism evidence="13 14">
    <name type="scientific">Paenibacillus septentrionalis</name>
    <dbReference type="NCBI Taxonomy" id="429342"/>
    <lineage>
        <taxon>Bacteria</taxon>
        <taxon>Bacillati</taxon>
        <taxon>Bacillota</taxon>
        <taxon>Bacilli</taxon>
        <taxon>Bacillales</taxon>
        <taxon>Paenibacillaceae</taxon>
        <taxon>Paenibacillus</taxon>
    </lineage>
</organism>
<evidence type="ECO:0000313" key="14">
    <source>
        <dbReference type="Proteomes" id="UP001596233"/>
    </source>
</evidence>
<keyword evidence="14" id="KW-1185">Reference proteome</keyword>
<feature type="active site" evidence="10">
    <location>
        <position position="242"/>
    </location>
</feature>
<evidence type="ECO:0000256" key="7">
    <source>
        <dbReference type="ARBA" id="ARBA00023125"/>
    </source>
</evidence>
<dbReference type="InterPro" id="IPR002104">
    <property type="entry name" value="Integrase_catalytic"/>
</dbReference>
<evidence type="ECO:0000256" key="10">
    <source>
        <dbReference type="HAMAP-Rule" id="MF_01808"/>
    </source>
</evidence>
<dbReference type="CDD" id="cd00798">
    <property type="entry name" value="INT_XerDC_C"/>
    <property type="match status" value="1"/>
</dbReference>
<evidence type="ECO:0000313" key="13">
    <source>
        <dbReference type="EMBL" id="MFC6332345.1"/>
    </source>
</evidence>
<comment type="caution">
    <text evidence="13">The sequence shown here is derived from an EMBL/GenBank/DDBJ whole genome shotgun (WGS) entry which is preliminary data.</text>
</comment>
<dbReference type="PROSITE" id="PS51898">
    <property type="entry name" value="TYR_RECOMBINASE"/>
    <property type="match status" value="1"/>
</dbReference>
<evidence type="ECO:0000256" key="8">
    <source>
        <dbReference type="ARBA" id="ARBA00023172"/>
    </source>
</evidence>
<comment type="function">
    <text evidence="10">Site-specific tyrosine recombinase, which acts by catalyzing the cutting and rejoining of the recombining DNA molecules. The XerC-XerD complex is essential to convert dimers of the bacterial chromosome into monomers to permit their segregation at cell division. It also contributes to the segregational stability of plasmids.</text>
</comment>
<accession>A0ABW1V4P6</accession>
<feature type="active site" evidence="10">
    <location>
        <position position="245"/>
    </location>
</feature>
<dbReference type="Proteomes" id="UP001596233">
    <property type="component" value="Unassembled WGS sequence"/>
</dbReference>
<sequence length="296" mass="33691">MHEQFHQYLKVLKHERKLSLNSFQSYERDLMKFVAYLEDQGVSEWSSVHKHHVMKYVNLLKQAELKPATIARHIVSIRALFHFLLLEDVIVFDPTIYIEAPRQQKQQPKTITQETTTALLQAPDITKASGKRDKAMLELLYATGIRVSELVSLNVEHVHLSLGFVQCISPSGKERFVPFGSYAKEALQAYMESARAELVTERTKPEVLFLNHLGSRMTRQGFWKLLKKYGQAAGIEEDINPHMLRHSVAAHLLQNGADVHVVQELLGHADIVSTMKYAALANSGVKDVYRSTHPRA</sequence>
<dbReference type="InterPro" id="IPR044068">
    <property type="entry name" value="CB"/>
</dbReference>
<dbReference type="Gene3D" id="1.10.150.130">
    <property type="match status" value="1"/>
</dbReference>
<dbReference type="InterPro" id="IPR011932">
    <property type="entry name" value="Recomb_XerD"/>
</dbReference>
<comment type="similarity">
    <text evidence="10">Belongs to the 'phage' integrase family. XerC subfamily.</text>
</comment>
<evidence type="ECO:0000256" key="6">
    <source>
        <dbReference type="ARBA" id="ARBA00022908"/>
    </source>
</evidence>
<evidence type="ECO:0000259" key="12">
    <source>
        <dbReference type="PROSITE" id="PS51900"/>
    </source>
</evidence>
<feature type="active site" evidence="10">
    <location>
        <position position="146"/>
    </location>
</feature>
<keyword evidence="4 10" id="KW-0132">Cell division</keyword>
<dbReference type="PANTHER" id="PTHR30349:SF81">
    <property type="entry name" value="TYROSINE RECOMBINASE XERC"/>
    <property type="match status" value="1"/>
</dbReference>
<proteinExistence type="inferred from homology"/>
<evidence type="ECO:0000256" key="9">
    <source>
        <dbReference type="ARBA" id="ARBA00023306"/>
    </source>
</evidence>
<dbReference type="InterPro" id="IPR050090">
    <property type="entry name" value="Tyrosine_recombinase_XerCD"/>
</dbReference>
<keyword evidence="8 10" id="KW-0233">DNA recombination</keyword>
<comment type="subcellular location">
    <subcellularLocation>
        <location evidence="1 10">Cytoplasm</location>
    </subcellularLocation>
</comment>
<feature type="domain" description="Tyr recombinase" evidence="11">
    <location>
        <begin position="106"/>
        <end position="290"/>
    </location>
</feature>
<evidence type="ECO:0000256" key="4">
    <source>
        <dbReference type="ARBA" id="ARBA00022618"/>
    </source>
</evidence>
<dbReference type="NCBIfam" id="NF001399">
    <property type="entry name" value="PRK00283.1"/>
    <property type="match status" value="1"/>
</dbReference>
<protein>
    <recommendedName>
        <fullName evidence="10">Tyrosine recombinase XerC</fullName>
    </recommendedName>
</protein>
<dbReference type="Pfam" id="PF02899">
    <property type="entry name" value="Phage_int_SAM_1"/>
    <property type="match status" value="1"/>
</dbReference>
<dbReference type="InterPro" id="IPR013762">
    <property type="entry name" value="Integrase-like_cat_sf"/>
</dbReference>
<comment type="similarity">
    <text evidence="2">Belongs to the 'phage' integrase family. XerD subfamily.</text>
</comment>
<dbReference type="PANTHER" id="PTHR30349">
    <property type="entry name" value="PHAGE INTEGRASE-RELATED"/>
    <property type="match status" value="1"/>
</dbReference>
<comment type="subunit">
    <text evidence="10">Forms a cyclic heterotetrameric complex composed of two molecules of XerC and two molecules of XerD.</text>
</comment>
<feature type="domain" description="Core-binding (CB)" evidence="12">
    <location>
        <begin position="1"/>
        <end position="85"/>
    </location>
</feature>
<dbReference type="NCBIfam" id="TIGR02225">
    <property type="entry name" value="recomb_XerD"/>
    <property type="match status" value="1"/>
</dbReference>